<keyword evidence="2" id="KW-1185">Reference proteome</keyword>
<evidence type="ECO:0000313" key="1">
    <source>
        <dbReference type="EMBL" id="KEQ18432.1"/>
    </source>
</evidence>
<dbReference type="OrthoDB" id="9152014at2"/>
<dbReference type="RefSeq" id="WP_034835754.1">
    <property type="nucleotide sequence ID" value="NZ_JOKH01000002.1"/>
</dbReference>
<organism evidence="1 2">
    <name type="scientific">Endozoicomonas numazuensis</name>
    <dbReference type="NCBI Taxonomy" id="1137799"/>
    <lineage>
        <taxon>Bacteria</taxon>
        <taxon>Pseudomonadati</taxon>
        <taxon>Pseudomonadota</taxon>
        <taxon>Gammaproteobacteria</taxon>
        <taxon>Oceanospirillales</taxon>
        <taxon>Endozoicomonadaceae</taxon>
        <taxon>Endozoicomonas</taxon>
    </lineage>
</organism>
<dbReference type="Proteomes" id="UP000028073">
    <property type="component" value="Unassembled WGS sequence"/>
</dbReference>
<dbReference type="AlphaFoldDB" id="A0A081NJ09"/>
<proteinExistence type="predicted"/>
<comment type="caution">
    <text evidence="1">The sequence shown here is derived from an EMBL/GenBank/DDBJ whole genome shotgun (WGS) entry which is preliminary data.</text>
</comment>
<reference evidence="1 2" key="1">
    <citation type="submission" date="2014-06" db="EMBL/GenBank/DDBJ databases">
        <title>Whole Genome Sequences of Three Symbiotic Endozoicomonas Bacteria.</title>
        <authorList>
            <person name="Neave M.J."/>
            <person name="Apprill A."/>
            <person name="Voolstra C.R."/>
        </authorList>
    </citation>
    <scope>NUCLEOTIDE SEQUENCE [LARGE SCALE GENOMIC DNA]</scope>
    <source>
        <strain evidence="1 2">DSM 25634</strain>
    </source>
</reference>
<evidence type="ECO:0000313" key="2">
    <source>
        <dbReference type="Proteomes" id="UP000028073"/>
    </source>
</evidence>
<accession>A0A081NJ09</accession>
<name>A0A081NJ09_9GAMM</name>
<dbReference type="EMBL" id="JOKH01000002">
    <property type="protein sequence ID" value="KEQ18432.1"/>
    <property type="molecule type" value="Genomic_DNA"/>
</dbReference>
<sequence>MTEQLNKVCPYGNCSALAETTFLTLYKKEMFPLELIHQFSSFEDKRYSHAYVVMNREKGSDLKAQDEWGEDCLIVDAWVPSVFYAEEYPTMKVWLPRAFSQDEVYSVIRLESRLESAERPAVELKSEKDIDADIES</sequence>
<gene>
    <name evidence="1" type="ORF">GZ78_13120</name>
</gene>
<protein>
    <submittedName>
        <fullName evidence="1">Uncharacterized protein</fullName>
    </submittedName>
</protein>